<dbReference type="InterPro" id="IPR002052">
    <property type="entry name" value="DNA_methylase_N6_adenine_CS"/>
</dbReference>
<accession>A0A7Z0L0Z1</accession>
<gene>
    <name evidence="7" type="ORF">HUK65_11330</name>
</gene>
<keyword evidence="4 7" id="KW-0808">Transferase</keyword>
<evidence type="ECO:0000256" key="5">
    <source>
        <dbReference type="ARBA" id="ARBA00022691"/>
    </source>
</evidence>
<dbReference type="Pfam" id="PF05175">
    <property type="entry name" value="MTS"/>
    <property type="match status" value="1"/>
</dbReference>
<dbReference type="InterPro" id="IPR046977">
    <property type="entry name" value="RsmC/RlmG"/>
</dbReference>
<protein>
    <submittedName>
        <fullName evidence="7">Class I SAM-dependent methyltransferase</fullName>
    </submittedName>
</protein>
<evidence type="ECO:0000256" key="1">
    <source>
        <dbReference type="ARBA" id="ARBA00022490"/>
    </source>
</evidence>
<evidence type="ECO:0000256" key="3">
    <source>
        <dbReference type="ARBA" id="ARBA00022603"/>
    </source>
</evidence>
<evidence type="ECO:0000256" key="2">
    <source>
        <dbReference type="ARBA" id="ARBA00022552"/>
    </source>
</evidence>
<keyword evidence="3 7" id="KW-0489">Methyltransferase</keyword>
<keyword evidence="2" id="KW-0698">rRNA processing</keyword>
<evidence type="ECO:0000256" key="4">
    <source>
        <dbReference type="ARBA" id="ARBA00022679"/>
    </source>
</evidence>
<evidence type="ECO:0000313" key="8">
    <source>
        <dbReference type="Proteomes" id="UP000529417"/>
    </source>
</evidence>
<comment type="caution">
    <text evidence="7">The sequence shown here is derived from an EMBL/GenBank/DDBJ whole genome shotgun (WGS) entry which is preliminary data.</text>
</comment>
<dbReference type="PANTHER" id="PTHR47816">
    <property type="entry name" value="RIBOSOMAL RNA SMALL SUBUNIT METHYLTRANSFERASE C"/>
    <property type="match status" value="1"/>
</dbReference>
<keyword evidence="8" id="KW-1185">Reference proteome</keyword>
<name>A0A7Z0L0Z1_9RHOB</name>
<dbReference type="GO" id="GO:0003676">
    <property type="term" value="F:nucleic acid binding"/>
    <property type="evidence" value="ECO:0007669"/>
    <property type="project" value="InterPro"/>
</dbReference>
<dbReference type="InterPro" id="IPR029063">
    <property type="entry name" value="SAM-dependent_MTases_sf"/>
</dbReference>
<sequence>MSLTVPLSLSLTDPAQRHARLSRALEEGLALPCDGPIAVLRPRGNEDFTPLPQDRLHMVQGFRPDHDALQAAGYRTATTPEGRYAMALVCLPRAKTEARGLIAQAVALSDGPVLVDGQKLDGVDSILRELRKRVAVEGVTARAHGKLFWFTPGADDLADWAAVPQHLDAPDAPGFVTRPGVFSADGVDPASRLLAEHLPDTLGRRVVDLGAGWGYLAAQALQRKGLEALHLVEAEHDALDCARRNIDDPRAQFHWADALTFALPGPVDTVLCNPPFHTGRTPRPELGRGFIAAAARLLTPKGTLWLVANRHLPYDSEFTARFHAHTIEAQTPAFRIWRATAPRRTP</sequence>
<reference evidence="7 8" key="1">
    <citation type="journal article" date="2000" name="Arch. Microbiol.">
        <title>Rhodobaca bogoriensis gen. nov. and sp. nov., an alkaliphilic purple nonsulfur bacterium from African Rift Valley soda lakes.</title>
        <authorList>
            <person name="Milford A.D."/>
            <person name="Achenbach L.A."/>
            <person name="Jung D.O."/>
            <person name="Madigan M.T."/>
        </authorList>
    </citation>
    <scope>NUCLEOTIDE SEQUENCE [LARGE SCALE GENOMIC DNA]</scope>
    <source>
        <strain evidence="7 8">2376</strain>
    </source>
</reference>
<evidence type="ECO:0000259" key="6">
    <source>
        <dbReference type="Pfam" id="PF05175"/>
    </source>
</evidence>
<dbReference type="SUPFAM" id="SSF53335">
    <property type="entry name" value="S-adenosyl-L-methionine-dependent methyltransferases"/>
    <property type="match status" value="1"/>
</dbReference>
<dbReference type="GO" id="GO:0006364">
    <property type="term" value="P:rRNA processing"/>
    <property type="evidence" value="ECO:0007669"/>
    <property type="project" value="UniProtKB-KW"/>
</dbReference>
<dbReference type="EMBL" id="JACBXS010000022">
    <property type="protein sequence ID" value="NYS25583.1"/>
    <property type="molecule type" value="Genomic_DNA"/>
</dbReference>
<feature type="domain" description="Methyltransferase small" evidence="6">
    <location>
        <begin position="175"/>
        <end position="337"/>
    </location>
</feature>
<proteinExistence type="predicted"/>
<dbReference type="Gene3D" id="3.40.50.150">
    <property type="entry name" value="Vaccinia Virus protein VP39"/>
    <property type="match status" value="2"/>
</dbReference>
<dbReference type="GO" id="GO:0008757">
    <property type="term" value="F:S-adenosylmethionine-dependent methyltransferase activity"/>
    <property type="evidence" value="ECO:0007669"/>
    <property type="project" value="InterPro"/>
</dbReference>
<dbReference type="InterPro" id="IPR007848">
    <property type="entry name" value="Small_mtfrase_dom"/>
</dbReference>
<dbReference type="GO" id="GO:0008170">
    <property type="term" value="F:N-methyltransferase activity"/>
    <property type="evidence" value="ECO:0007669"/>
    <property type="project" value="UniProtKB-ARBA"/>
</dbReference>
<dbReference type="PANTHER" id="PTHR47816:SF4">
    <property type="entry name" value="RIBOSOMAL RNA SMALL SUBUNIT METHYLTRANSFERASE C"/>
    <property type="match status" value="1"/>
</dbReference>
<organism evidence="7 8">
    <name type="scientific">Rhabdonatronobacter sediminivivens</name>
    <dbReference type="NCBI Taxonomy" id="2743469"/>
    <lineage>
        <taxon>Bacteria</taxon>
        <taxon>Pseudomonadati</taxon>
        <taxon>Pseudomonadota</taxon>
        <taxon>Alphaproteobacteria</taxon>
        <taxon>Rhodobacterales</taxon>
        <taxon>Paracoccaceae</taxon>
        <taxon>Rhabdonatronobacter</taxon>
    </lineage>
</organism>
<dbReference type="PROSITE" id="PS00092">
    <property type="entry name" value="N6_MTASE"/>
    <property type="match status" value="1"/>
</dbReference>
<dbReference type="CDD" id="cd02440">
    <property type="entry name" value="AdoMet_MTases"/>
    <property type="match status" value="1"/>
</dbReference>
<dbReference type="GO" id="GO:0032259">
    <property type="term" value="P:methylation"/>
    <property type="evidence" value="ECO:0007669"/>
    <property type="project" value="UniProtKB-KW"/>
</dbReference>
<evidence type="ECO:0000313" key="7">
    <source>
        <dbReference type="EMBL" id="NYS25583.1"/>
    </source>
</evidence>
<keyword evidence="5" id="KW-0949">S-adenosyl-L-methionine</keyword>
<keyword evidence="1" id="KW-0963">Cytoplasm</keyword>
<dbReference type="AlphaFoldDB" id="A0A7Z0L0Z1"/>
<dbReference type="RefSeq" id="WP_179906384.1">
    <property type="nucleotide sequence ID" value="NZ_JACBXS010000022.1"/>
</dbReference>
<dbReference type="Proteomes" id="UP000529417">
    <property type="component" value="Unassembled WGS sequence"/>
</dbReference>